<evidence type="ECO:0000256" key="4">
    <source>
        <dbReference type="ARBA" id="ARBA00022692"/>
    </source>
</evidence>
<keyword evidence="3" id="KW-1003">Cell membrane</keyword>
<feature type="transmembrane region" description="Helical" evidence="8">
    <location>
        <begin position="74"/>
        <end position="95"/>
    </location>
</feature>
<evidence type="ECO:0000256" key="2">
    <source>
        <dbReference type="ARBA" id="ARBA00022448"/>
    </source>
</evidence>
<dbReference type="GO" id="GO:0043190">
    <property type="term" value="C:ATP-binding cassette (ABC) transporter complex"/>
    <property type="evidence" value="ECO:0007669"/>
    <property type="project" value="InterPro"/>
</dbReference>
<keyword evidence="7 8" id="KW-0472">Membrane</keyword>
<proteinExistence type="inferred from homology"/>
<evidence type="ECO:0000259" key="9">
    <source>
        <dbReference type="PROSITE" id="PS50928"/>
    </source>
</evidence>
<dbReference type="GO" id="GO:0006865">
    <property type="term" value="P:amino acid transport"/>
    <property type="evidence" value="ECO:0007669"/>
    <property type="project" value="UniProtKB-KW"/>
</dbReference>
<dbReference type="NCBIfam" id="TIGR01726">
    <property type="entry name" value="HEQRo_perm_3TM"/>
    <property type="match status" value="1"/>
</dbReference>
<evidence type="ECO:0000256" key="3">
    <source>
        <dbReference type="ARBA" id="ARBA00022475"/>
    </source>
</evidence>
<dbReference type="Gene3D" id="1.10.3720.10">
    <property type="entry name" value="MetI-like"/>
    <property type="match status" value="1"/>
</dbReference>
<keyword evidence="4 8" id="KW-0812">Transmembrane</keyword>
<dbReference type="Proteomes" id="UP000295601">
    <property type="component" value="Unassembled WGS sequence"/>
</dbReference>
<dbReference type="InterPro" id="IPR000515">
    <property type="entry name" value="MetI-like"/>
</dbReference>
<feature type="transmembrane region" description="Helical" evidence="8">
    <location>
        <begin position="12"/>
        <end position="35"/>
    </location>
</feature>
<feature type="domain" description="ABC transmembrane type-1" evidence="9">
    <location>
        <begin position="11"/>
        <end position="199"/>
    </location>
</feature>
<evidence type="ECO:0000256" key="5">
    <source>
        <dbReference type="ARBA" id="ARBA00022970"/>
    </source>
</evidence>
<protein>
    <submittedName>
        <fullName evidence="10">Amino acid ABC transporter membrane protein 1 (PAAT family)</fullName>
    </submittedName>
</protein>
<dbReference type="OrthoDB" id="92598at2"/>
<gene>
    <name evidence="10" type="ORF">EDF62_0736</name>
</gene>
<keyword evidence="5" id="KW-0029">Amino-acid transport</keyword>
<keyword evidence="11" id="KW-1185">Reference proteome</keyword>
<dbReference type="RefSeq" id="WP_132204465.1">
    <property type="nucleotide sequence ID" value="NZ_CP080492.1"/>
</dbReference>
<comment type="caution">
    <text evidence="10">The sequence shown here is derived from an EMBL/GenBank/DDBJ whole genome shotgun (WGS) entry which is preliminary data.</text>
</comment>
<dbReference type="PROSITE" id="PS50928">
    <property type="entry name" value="ABC_TM1"/>
    <property type="match status" value="1"/>
</dbReference>
<comment type="subcellular location">
    <subcellularLocation>
        <location evidence="1 8">Cell membrane</location>
        <topology evidence="1 8">Multi-pass membrane protein</topology>
    </subcellularLocation>
</comment>
<reference evidence="10 11" key="1">
    <citation type="submission" date="2019-03" db="EMBL/GenBank/DDBJ databases">
        <title>Genomic analyses of the natural microbiome of Caenorhabditis elegans.</title>
        <authorList>
            <person name="Samuel B."/>
        </authorList>
    </citation>
    <scope>NUCLEOTIDE SEQUENCE [LARGE SCALE GENOMIC DNA]</scope>
    <source>
        <strain evidence="10 11">JUb18</strain>
    </source>
</reference>
<accession>A0A4R6S3W4</accession>
<feature type="transmembrane region" description="Helical" evidence="8">
    <location>
        <begin position="178"/>
        <end position="199"/>
    </location>
</feature>
<evidence type="ECO:0000256" key="6">
    <source>
        <dbReference type="ARBA" id="ARBA00022989"/>
    </source>
</evidence>
<organism evidence="10 11">
    <name type="scientific">Leucobacter luti</name>
    <dbReference type="NCBI Taxonomy" id="340320"/>
    <lineage>
        <taxon>Bacteria</taxon>
        <taxon>Bacillati</taxon>
        <taxon>Actinomycetota</taxon>
        <taxon>Actinomycetes</taxon>
        <taxon>Micrococcales</taxon>
        <taxon>Microbacteriaceae</taxon>
        <taxon>Leucobacter</taxon>
    </lineage>
</organism>
<dbReference type="SUPFAM" id="SSF161098">
    <property type="entry name" value="MetI-like"/>
    <property type="match status" value="1"/>
</dbReference>
<comment type="similarity">
    <text evidence="8">Belongs to the binding-protein-dependent transport system permease family.</text>
</comment>
<dbReference type="CDD" id="cd06261">
    <property type="entry name" value="TM_PBP2"/>
    <property type="match status" value="1"/>
</dbReference>
<dbReference type="PANTHER" id="PTHR30614">
    <property type="entry name" value="MEMBRANE COMPONENT OF AMINO ACID ABC TRANSPORTER"/>
    <property type="match status" value="1"/>
</dbReference>
<dbReference type="InterPro" id="IPR035906">
    <property type="entry name" value="MetI-like_sf"/>
</dbReference>
<evidence type="ECO:0000256" key="7">
    <source>
        <dbReference type="ARBA" id="ARBA00023136"/>
    </source>
</evidence>
<dbReference type="InterPro" id="IPR043429">
    <property type="entry name" value="ArtM/GltK/GlnP/TcyL/YhdX-like"/>
</dbReference>
<dbReference type="InterPro" id="IPR010065">
    <property type="entry name" value="AA_ABC_transptr_permease_3TM"/>
</dbReference>
<evidence type="ECO:0000313" key="11">
    <source>
        <dbReference type="Proteomes" id="UP000295601"/>
    </source>
</evidence>
<dbReference type="AlphaFoldDB" id="A0A4R6S3W4"/>
<dbReference type="EMBL" id="SNYA01000002">
    <property type="protein sequence ID" value="TDP94321.1"/>
    <property type="molecule type" value="Genomic_DNA"/>
</dbReference>
<keyword evidence="6 8" id="KW-1133">Transmembrane helix</keyword>
<evidence type="ECO:0000313" key="10">
    <source>
        <dbReference type="EMBL" id="TDP94321.1"/>
    </source>
</evidence>
<sequence>MLDPRYVLEGLLITLQIWGGALAVSLVLAIPVAMLRRSGNPVAQAIGAFWAWIARGIPPIAWLIIIYFGLSLGIISEVPVLAAIVGLGIINSAYIGDSIRAGLDSVPHGQWEGAASVGLSRWDTLIRVVLPQAVPVMLASIAAYSITLLKNTAIASIIGANELVFYAYNAVQVGADPVLSFLTIGAVYLLVTVPIGILARHLGTRSTVKVAH</sequence>
<feature type="transmembrane region" description="Helical" evidence="8">
    <location>
        <begin position="136"/>
        <end position="158"/>
    </location>
</feature>
<feature type="transmembrane region" description="Helical" evidence="8">
    <location>
        <begin position="47"/>
        <end position="68"/>
    </location>
</feature>
<keyword evidence="2 8" id="KW-0813">Transport</keyword>
<dbReference type="Pfam" id="PF00528">
    <property type="entry name" value="BPD_transp_1"/>
    <property type="match status" value="1"/>
</dbReference>
<dbReference type="PANTHER" id="PTHR30614:SF0">
    <property type="entry name" value="L-CYSTINE TRANSPORT SYSTEM PERMEASE PROTEIN TCYL"/>
    <property type="match status" value="1"/>
</dbReference>
<evidence type="ECO:0000256" key="8">
    <source>
        <dbReference type="RuleBase" id="RU363032"/>
    </source>
</evidence>
<evidence type="ECO:0000256" key="1">
    <source>
        <dbReference type="ARBA" id="ARBA00004651"/>
    </source>
</evidence>
<name>A0A4R6S3W4_9MICO</name>
<dbReference type="GO" id="GO:0022857">
    <property type="term" value="F:transmembrane transporter activity"/>
    <property type="evidence" value="ECO:0007669"/>
    <property type="project" value="InterPro"/>
</dbReference>